<name>A0ABP5NKP0_9MICC</name>
<protein>
    <submittedName>
        <fullName evidence="1">Uncharacterized protein</fullName>
    </submittedName>
</protein>
<dbReference type="RefSeq" id="WP_344298779.1">
    <property type="nucleotide sequence ID" value="NZ_BAAAQW010000003.1"/>
</dbReference>
<proteinExistence type="predicted"/>
<sequence>MIQQLVRRLTGGGTTQQQAAARVLTADPMDLILHMEQVWDAANLWQDPVGPAGPARRALIQLGGFAGNGPAAGPAWDHLGYSFVLENTRAVQIIRRVVRELRAGEGLGIPSIATMRWLDATEAIVFGAPNLFSAWLSTSTVRQDPESVRRNAYWRLFGMDLAFGTDDNRPFVFDKAVAANASFVPLFEELLYELWQALSNLRNTSGANQADDDRIFRIAEQLGYILRVRRQKALIAREELAAATALGWIELSLSANTPVVVDLRAEATSAADRLRLIGERVGLAPHSRSGAFFAMAGDLSLLLRTLEAGYVSGPEFAWLLYSEQSPAAPPLPPGAAPLGAESRRVITEWSAATGKDLKRIPRPVRVESRPPALSR</sequence>
<evidence type="ECO:0000313" key="1">
    <source>
        <dbReference type="EMBL" id="GAA2198672.1"/>
    </source>
</evidence>
<accession>A0ABP5NKP0</accession>
<dbReference type="EMBL" id="BAAAQW010000003">
    <property type="protein sequence ID" value="GAA2198672.1"/>
    <property type="molecule type" value="Genomic_DNA"/>
</dbReference>
<evidence type="ECO:0000313" key="2">
    <source>
        <dbReference type="Proteomes" id="UP001500432"/>
    </source>
</evidence>
<comment type="caution">
    <text evidence="1">The sequence shown here is derived from an EMBL/GenBank/DDBJ whole genome shotgun (WGS) entry which is preliminary data.</text>
</comment>
<organism evidence="1 2">
    <name type="scientific">Sinomonas flava</name>
    <dbReference type="NCBI Taxonomy" id="496857"/>
    <lineage>
        <taxon>Bacteria</taxon>
        <taxon>Bacillati</taxon>
        <taxon>Actinomycetota</taxon>
        <taxon>Actinomycetes</taxon>
        <taxon>Micrococcales</taxon>
        <taxon>Micrococcaceae</taxon>
        <taxon>Sinomonas</taxon>
    </lineage>
</organism>
<reference evidence="2" key="1">
    <citation type="journal article" date="2019" name="Int. J. Syst. Evol. Microbiol.">
        <title>The Global Catalogue of Microorganisms (GCM) 10K type strain sequencing project: providing services to taxonomists for standard genome sequencing and annotation.</title>
        <authorList>
            <consortium name="The Broad Institute Genomics Platform"/>
            <consortium name="The Broad Institute Genome Sequencing Center for Infectious Disease"/>
            <person name="Wu L."/>
            <person name="Ma J."/>
        </authorList>
    </citation>
    <scope>NUCLEOTIDE SEQUENCE [LARGE SCALE GENOMIC DNA]</scope>
    <source>
        <strain evidence="2">JCM 16034</strain>
    </source>
</reference>
<gene>
    <name evidence="1" type="ORF">GCM10009849_12250</name>
</gene>
<keyword evidence="2" id="KW-1185">Reference proteome</keyword>
<dbReference type="Proteomes" id="UP001500432">
    <property type="component" value="Unassembled WGS sequence"/>
</dbReference>